<protein>
    <submittedName>
        <fullName evidence="1">SGNH hydrolase protein</fullName>
    </submittedName>
</protein>
<name>A0ACB7WU27_DIOAL</name>
<proteinExistence type="predicted"/>
<dbReference type="Proteomes" id="UP000827976">
    <property type="component" value="Chromosome 1"/>
</dbReference>
<evidence type="ECO:0000313" key="1">
    <source>
        <dbReference type="EMBL" id="KAH7691835.1"/>
    </source>
</evidence>
<sequence>MDSTPSSKSIFILSGQSNMAGRGGVHSHKWDAIIPTECEPHPFILRFSASSSWDTAVEPLHTDIDDSNACGIGPGMPFATMLLLHLPPGSSLRVGVCPIIKAF</sequence>
<evidence type="ECO:0000313" key="2">
    <source>
        <dbReference type="Proteomes" id="UP000827976"/>
    </source>
</evidence>
<keyword evidence="1" id="KW-0378">Hydrolase</keyword>
<gene>
    <name evidence="1" type="ORF">IHE45_01G023500</name>
</gene>
<reference evidence="2" key="1">
    <citation type="journal article" date="2022" name="Nat. Commun.">
        <title>Chromosome evolution and the genetic basis of agronomically important traits in greater yam.</title>
        <authorList>
            <person name="Bredeson J.V."/>
            <person name="Lyons J.B."/>
            <person name="Oniyinde I.O."/>
            <person name="Okereke N.R."/>
            <person name="Kolade O."/>
            <person name="Nnabue I."/>
            <person name="Nwadili C.O."/>
            <person name="Hribova E."/>
            <person name="Parker M."/>
            <person name="Nwogha J."/>
            <person name="Shu S."/>
            <person name="Carlson J."/>
            <person name="Kariba R."/>
            <person name="Muthemba S."/>
            <person name="Knop K."/>
            <person name="Barton G.J."/>
            <person name="Sherwood A.V."/>
            <person name="Lopez-Montes A."/>
            <person name="Asiedu R."/>
            <person name="Jamnadass R."/>
            <person name="Muchugi A."/>
            <person name="Goodstein D."/>
            <person name="Egesi C.N."/>
            <person name="Featherston J."/>
            <person name="Asfaw A."/>
            <person name="Simpson G.G."/>
            <person name="Dolezel J."/>
            <person name="Hendre P.S."/>
            <person name="Van Deynze A."/>
            <person name="Kumar P.L."/>
            <person name="Obidiegwu J.E."/>
            <person name="Bhattacharjee R."/>
            <person name="Rokhsar D.S."/>
        </authorList>
    </citation>
    <scope>NUCLEOTIDE SEQUENCE [LARGE SCALE GENOMIC DNA]</scope>
    <source>
        <strain evidence="2">cv. TDa95/00328</strain>
    </source>
</reference>
<organism evidence="1 2">
    <name type="scientific">Dioscorea alata</name>
    <name type="common">Purple yam</name>
    <dbReference type="NCBI Taxonomy" id="55571"/>
    <lineage>
        <taxon>Eukaryota</taxon>
        <taxon>Viridiplantae</taxon>
        <taxon>Streptophyta</taxon>
        <taxon>Embryophyta</taxon>
        <taxon>Tracheophyta</taxon>
        <taxon>Spermatophyta</taxon>
        <taxon>Magnoliopsida</taxon>
        <taxon>Liliopsida</taxon>
        <taxon>Dioscoreales</taxon>
        <taxon>Dioscoreaceae</taxon>
        <taxon>Dioscorea</taxon>
    </lineage>
</organism>
<keyword evidence="2" id="KW-1185">Reference proteome</keyword>
<dbReference type="EMBL" id="CM037011">
    <property type="protein sequence ID" value="KAH7691835.1"/>
    <property type="molecule type" value="Genomic_DNA"/>
</dbReference>
<accession>A0ACB7WU27</accession>
<comment type="caution">
    <text evidence="1">The sequence shown here is derived from an EMBL/GenBank/DDBJ whole genome shotgun (WGS) entry which is preliminary data.</text>
</comment>